<sequence>MNRRQTYEVTVAAAALSELILAVHAAAGQAGGQSGRRWHYGNVVGISTPRVRDLTLAKVHAKHVIGRRAIAAITVAAQREVAVDVVFGLDDKVASAQFFCATTQSESFLEQETSWAEYLAACTCATLTATDVAATMSAQYATAAE</sequence>
<reference evidence="1 2" key="1">
    <citation type="journal article" date="2019" name="ACS Chem. Biol.">
        <title>Identification and Mobilization of a Cryptic Antibiotic Biosynthesis Gene Locus from a Human-Pathogenic Nocardia Isolate.</title>
        <authorList>
            <person name="Herisse M."/>
            <person name="Ishida K."/>
            <person name="Porter J.L."/>
            <person name="Howden B."/>
            <person name="Hertweck C."/>
            <person name="Stinear T.P."/>
            <person name="Pidot S.J."/>
        </authorList>
    </citation>
    <scope>NUCLEOTIDE SEQUENCE [LARGE SCALE GENOMIC DNA]</scope>
    <source>
        <strain evidence="1 2">AUSMDU00024985</strain>
    </source>
</reference>
<dbReference type="AlphaFoldDB" id="A0A6G9XSS7"/>
<dbReference type="RefSeq" id="WP_167463131.1">
    <property type="nucleotide sequence ID" value="NZ_CP046171.1"/>
</dbReference>
<evidence type="ECO:0000313" key="1">
    <source>
        <dbReference type="EMBL" id="QIS04012.1"/>
    </source>
</evidence>
<name>A0A6G9XSS7_NOCBR</name>
<accession>A0A6G9XSS7</accession>
<protein>
    <submittedName>
        <fullName evidence="1">Uncharacterized protein</fullName>
    </submittedName>
</protein>
<dbReference type="EMBL" id="CP046171">
    <property type="protein sequence ID" value="QIS04012.1"/>
    <property type="molecule type" value="Genomic_DNA"/>
</dbReference>
<proteinExistence type="predicted"/>
<dbReference type="Proteomes" id="UP000501705">
    <property type="component" value="Chromosome"/>
</dbReference>
<organism evidence="1 2">
    <name type="scientific">Nocardia brasiliensis</name>
    <dbReference type="NCBI Taxonomy" id="37326"/>
    <lineage>
        <taxon>Bacteria</taxon>
        <taxon>Bacillati</taxon>
        <taxon>Actinomycetota</taxon>
        <taxon>Actinomycetes</taxon>
        <taxon>Mycobacteriales</taxon>
        <taxon>Nocardiaceae</taxon>
        <taxon>Nocardia</taxon>
    </lineage>
</organism>
<gene>
    <name evidence="1" type="ORF">F5X71_18275</name>
</gene>
<evidence type="ECO:0000313" key="2">
    <source>
        <dbReference type="Proteomes" id="UP000501705"/>
    </source>
</evidence>